<comment type="subcellular location">
    <subcellularLocation>
        <location evidence="1">Secreted</location>
    </subcellularLocation>
</comment>
<dbReference type="AlphaFoldDB" id="A0A371I7F3"/>
<dbReference type="InterPro" id="IPR034197">
    <property type="entry name" value="Peptidases_S8_3"/>
</dbReference>
<dbReference type="InterPro" id="IPR036852">
    <property type="entry name" value="Peptidase_S8/S53_dom_sf"/>
</dbReference>
<dbReference type="InterPro" id="IPR037045">
    <property type="entry name" value="S8pro/Inhibitor_I9_sf"/>
</dbReference>
<name>A0A371I7F3_MUCPR</name>
<dbReference type="CDD" id="cd04852">
    <property type="entry name" value="Peptidases_S8_3"/>
    <property type="match status" value="1"/>
</dbReference>
<dbReference type="InterPro" id="IPR045051">
    <property type="entry name" value="SBT"/>
</dbReference>
<dbReference type="PROSITE" id="PS51892">
    <property type="entry name" value="SUBTILASE"/>
    <property type="match status" value="1"/>
</dbReference>
<dbReference type="GO" id="GO:0005576">
    <property type="term" value="C:extracellular region"/>
    <property type="evidence" value="ECO:0007669"/>
    <property type="project" value="UniProtKB-SubCell"/>
</dbReference>
<dbReference type="Pfam" id="PF00082">
    <property type="entry name" value="Peptidase_S8"/>
    <property type="match status" value="1"/>
</dbReference>
<dbReference type="Gene3D" id="3.30.70.80">
    <property type="entry name" value="Peptidase S8 propeptide/proteinase inhibitor I9"/>
    <property type="match status" value="1"/>
</dbReference>
<organism evidence="7 8">
    <name type="scientific">Mucuna pruriens</name>
    <name type="common">Velvet bean</name>
    <name type="synonym">Dolichos pruriens</name>
    <dbReference type="NCBI Taxonomy" id="157652"/>
    <lineage>
        <taxon>Eukaryota</taxon>
        <taxon>Viridiplantae</taxon>
        <taxon>Streptophyta</taxon>
        <taxon>Embryophyta</taxon>
        <taxon>Tracheophyta</taxon>
        <taxon>Spermatophyta</taxon>
        <taxon>Magnoliopsida</taxon>
        <taxon>eudicotyledons</taxon>
        <taxon>Gunneridae</taxon>
        <taxon>Pentapetalae</taxon>
        <taxon>rosids</taxon>
        <taxon>fabids</taxon>
        <taxon>Fabales</taxon>
        <taxon>Fabaceae</taxon>
        <taxon>Papilionoideae</taxon>
        <taxon>50 kb inversion clade</taxon>
        <taxon>NPAAA clade</taxon>
        <taxon>indigoferoid/millettioid clade</taxon>
        <taxon>Phaseoleae</taxon>
        <taxon>Mucuna</taxon>
    </lineage>
</organism>
<feature type="domain" description="Inhibitor I9" evidence="6">
    <location>
        <begin position="43"/>
        <end position="144"/>
    </location>
</feature>
<dbReference type="PANTHER" id="PTHR10795">
    <property type="entry name" value="PROPROTEIN CONVERTASE SUBTILISIN/KEXIN"/>
    <property type="match status" value="1"/>
</dbReference>
<feature type="non-terminal residue" evidence="7">
    <location>
        <position position="1"/>
    </location>
</feature>
<evidence type="ECO:0000256" key="2">
    <source>
        <dbReference type="ARBA" id="ARBA00011073"/>
    </source>
</evidence>
<dbReference type="Pfam" id="PF05922">
    <property type="entry name" value="Inhibitor_I9"/>
    <property type="match status" value="1"/>
</dbReference>
<keyword evidence="3" id="KW-0732">Signal</keyword>
<comment type="similarity">
    <text evidence="2 4">Belongs to the peptidase S8 family.</text>
</comment>
<evidence type="ECO:0000256" key="4">
    <source>
        <dbReference type="PROSITE-ProRule" id="PRU01240"/>
    </source>
</evidence>
<dbReference type="Gene3D" id="3.40.50.200">
    <property type="entry name" value="Peptidase S8/S53 domain"/>
    <property type="match status" value="1"/>
</dbReference>
<dbReference type="EMBL" id="QJKJ01000736">
    <property type="protein sequence ID" value="RDY10977.1"/>
    <property type="molecule type" value="Genomic_DNA"/>
</dbReference>
<evidence type="ECO:0000256" key="3">
    <source>
        <dbReference type="ARBA" id="ARBA00022729"/>
    </source>
</evidence>
<evidence type="ECO:0000313" key="7">
    <source>
        <dbReference type="EMBL" id="RDY10977.1"/>
    </source>
</evidence>
<sequence>SSGDFVNISSPRKMISLGWSSLLQILTCILILTQSFSEDDRKTYIVYMGHYPKGMELTELLHTSMVESVLDRSAFGFGGRIIFYYKILTAPNGMYPSSKFAPDALLHSYKSFNGFVARLSKQETLRMRGMDGVVSVIRDRNHKLQTTRSWDFLGFPGNVKRTSVESDTIVGVIDSGIWPESDSFNDTGFGLPPQKWKGSCHNFTCNRKIIGAKYFRMNGVFGKDDSISPRDTDGHGTHCASTAAGNPVRSASLFGLASGTARGGVPSAHIAVYKVCWSLGCMSTDILAAFDEAIADGVDILSVSLGPSDVVHDDYFEDIYAIGAFHAMQRGILMSKSSGNLGPDAYTISNNAPWLISVAASIIDRNFFTNVQLGNGRIYQYFVNTLIKK</sequence>
<protein>
    <recommendedName>
        <fullName evidence="9">Cucumisin</fullName>
    </recommendedName>
</protein>
<dbReference type="PROSITE" id="PS00137">
    <property type="entry name" value="SUBTILASE_HIS"/>
    <property type="match status" value="1"/>
</dbReference>
<dbReference type="InterPro" id="IPR000209">
    <property type="entry name" value="Peptidase_S8/S53_dom"/>
</dbReference>
<dbReference type="Proteomes" id="UP000257109">
    <property type="component" value="Unassembled WGS sequence"/>
</dbReference>
<dbReference type="STRING" id="157652.A0A371I7F3"/>
<keyword evidence="8" id="KW-1185">Reference proteome</keyword>
<dbReference type="InterPro" id="IPR022398">
    <property type="entry name" value="Peptidase_S8_His-AS"/>
</dbReference>
<dbReference type="GO" id="GO:0006508">
    <property type="term" value="P:proteolysis"/>
    <property type="evidence" value="ECO:0007669"/>
    <property type="project" value="InterPro"/>
</dbReference>
<proteinExistence type="inferred from homology"/>
<comment type="caution">
    <text evidence="7">The sequence shown here is derived from an EMBL/GenBank/DDBJ whole genome shotgun (WGS) entry which is preliminary data.</text>
</comment>
<evidence type="ECO:0000259" key="6">
    <source>
        <dbReference type="Pfam" id="PF05922"/>
    </source>
</evidence>
<reference evidence="7" key="1">
    <citation type="submission" date="2018-05" db="EMBL/GenBank/DDBJ databases">
        <title>Draft genome of Mucuna pruriens seed.</title>
        <authorList>
            <person name="Nnadi N.E."/>
            <person name="Vos R."/>
            <person name="Hasami M.H."/>
            <person name="Devisetty U.K."/>
            <person name="Aguiy J.C."/>
        </authorList>
    </citation>
    <scope>NUCLEOTIDE SEQUENCE [LARGE SCALE GENOMIC DNA]</scope>
    <source>
        <strain evidence="7">JCA_2017</strain>
    </source>
</reference>
<dbReference type="InterPro" id="IPR010259">
    <property type="entry name" value="S8pro/Inhibitor_I9"/>
</dbReference>
<gene>
    <name evidence="7" type="ORF">CR513_04424</name>
</gene>
<evidence type="ECO:0008006" key="9">
    <source>
        <dbReference type="Google" id="ProtNLM"/>
    </source>
</evidence>
<comment type="caution">
    <text evidence="4">Lacks conserved residue(s) required for the propagation of feature annotation.</text>
</comment>
<accession>A0A371I7F3</accession>
<dbReference type="OrthoDB" id="206201at2759"/>
<dbReference type="SUPFAM" id="SSF52743">
    <property type="entry name" value="Subtilisin-like"/>
    <property type="match status" value="1"/>
</dbReference>
<evidence type="ECO:0000259" key="5">
    <source>
        <dbReference type="Pfam" id="PF00082"/>
    </source>
</evidence>
<dbReference type="GO" id="GO:0004252">
    <property type="term" value="F:serine-type endopeptidase activity"/>
    <property type="evidence" value="ECO:0007669"/>
    <property type="project" value="InterPro"/>
</dbReference>
<evidence type="ECO:0000256" key="1">
    <source>
        <dbReference type="ARBA" id="ARBA00004613"/>
    </source>
</evidence>
<evidence type="ECO:0000313" key="8">
    <source>
        <dbReference type="Proteomes" id="UP000257109"/>
    </source>
</evidence>
<feature type="domain" description="Peptidase S8/S53" evidence="5">
    <location>
        <begin position="166"/>
        <end position="360"/>
    </location>
</feature>